<keyword evidence="2" id="KW-1185">Reference proteome</keyword>
<dbReference type="InterPro" id="IPR011989">
    <property type="entry name" value="ARM-like"/>
</dbReference>
<accession>A0AAV5UAU7</accession>
<gene>
    <name evidence="1" type="ORF">PENTCL1PPCAC_25957</name>
</gene>
<evidence type="ECO:0000313" key="1">
    <source>
        <dbReference type="EMBL" id="GMT03783.1"/>
    </source>
</evidence>
<evidence type="ECO:0000313" key="2">
    <source>
        <dbReference type="Proteomes" id="UP001432027"/>
    </source>
</evidence>
<dbReference type="AlphaFoldDB" id="A0AAV5UAU7"/>
<protein>
    <submittedName>
        <fullName evidence="1">Uncharacterized protein</fullName>
    </submittedName>
</protein>
<reference evidence="1" key="1">
    <citation type="submission" date="2023-10" db="EMBL/GenBank/DDBJ databases">
        <title>Genome assembly of Pristionchus species.</title>
        <authorList>
            <person name="Yoshida K."/>
            <person name="Sommer R.J."/>
        </authorList>
    </citation>
    <scope>NUCLEOTIDE SEQUENCE</scope>
    <source>
        <strain evidence="1">RS0144</strain>
    </source>
</reference>
<dbReference type="Proteomes" id="UP001432027">
    <property type="component" value="Unassembled WGS sequence"/>
</dbReference>
<comment type="caution">
    <text evidence="1">The sequence shown here is derived from an EMBL/GenBank/DDBJ whole genome shotgun (WGS) entry which is preliminary data.</text>
</comment>
<feature type="non-terminal residue" evidence="1">
    <location>
        <position position="138"/>
    </location>
</feature>
<dbReference type="SUPFAM" id="SSF48371">
    <property type="entry name" value="ARM repeat"/>
    <property type="match status" value="1"/>
</dbReference>
<dbReference type="EMBL" id="BTSX01000006">
    <property type="protein sequence ID" value="GMT03783.1"/>
    <property type="molecule type" value="Genomic_DNA"/>
</dbReference>
<dbReference type="Gene3D" id="1.25.10.10">
    <property type="entry name" value="Leucine-rich Repeat Variant"/>
    <property type="match status" value="1"/>
</dbReference>
<proteinExistence type="predicted"/>
<sequence>DGFIGTTYKARYLTKKNKLLSKEIVDLLSSLAKTAPLLMCKYYDEFIVPLKTMLYDENLYIISCLSYMGLSVGSNRFSLDAHDIMGHVSAKIAYLIKAHGEGFDSDFGRLVSLMGPDVIPFMPALMPPILKAARGEDE</sequence>
<feature type="non-terminal residue" evidence="1">
    <location>
        <position position="1"/>
    </location>
</feature>
<name>A0AAV5UAU7_9BILA</name>
<dbReference type="InterPro" id="IPR016024">
    <property type="entry name" value="ARM-type_fold"/>
</dbReference>
<organism evidence="1 2">
    <name type="scientific">Pristionchus entomophagus</name>
    <dbReference type="NCBI Taxonomy" id="358040"/>
    <lineage>
        <taxon>Eukaryota</taxon>
        <taxon>Metazoa</taxon>
        <taxon>Ecdysozoa</taxon>
        <taxon>Nematoda</taxon>
        <taxon>Chromadorea</taxon>
        <taxon>Rhabditida</taxon>
        <taxon>Rhabditina</taxon>
        <taxon>Diplogasteromorpha</taxon>
        <taxon>Diplogasteroidea</taxon>
        <taxon>Neodiplogasteridae</taxon>
        <taxon>Pristionchus</taxon>
    </lineage>
</organism>